<evidence type="ECO:0000256" key="1">
    <source>
        <dbReference type="SAM" id="Phobius"/>
    </source>
</evidence>
<dbReference type="OrthoDB" id="3034995at2"/>
<proteinExistence type="predicted"/>
<dbReference type="EMBL" id="UPPP01000057">
    <property type="protein sequence ID" value="VBB05616.1"/>
    <property type="molecule type" value="Genomic_DNA"/>
</dbReference>
<gene>
    <name evidence="2" type="ORF">LUCI_0826</name>
</gene>
<feature type="transmembrane region" description="Helical" evidence="1">
    <location>
        <begin position="7"/>
        <end position="27"/>
    </location>
</feature>
<keyword evidence="3" id="KW-1185">Reference proteome</keyword>
<evidence type="ECO:0000313" key="3">
    <source>
        <dbReference type="Proteomes" id="UP000277811"/>
    </source>
</evidence>
<dbReference type="AlphaFoldDB" id="A0A498QZJ1"/>
<keyword evidence="1" id="KW-0812">Transmembrane</keyword>
<evidence type="ECO:0000313" key="2">
    <source>
        <dbReference type="EMBL" id="VBB05616.1"/>
    </source>
</evidence>
<keyword evidence="1" id="KW-0472">Membrane</keyword>
<sequence>MSKGNMIVSIIGVVGSYASLAGLILAMKPVTSGLNTFEILWLIIWLFPSSYAAIVIYRQYVAMNPKVYQSIEEVNQYMFNWISKGGKVAICTRDMSWSDGANIRPLLFLKAKRNELCIVLPKHTDLSIELKNAGAEIYTYEELEHTPTCRFTIVDKDKDYARVAVGRKINNQHIIEEFSLGSHPVFSVANDLVEVLKKYNEKVKRG</sequence>
<dbReference type="Proteomes" id="UP000277811">
    <property type="component" value="Unassembled WGS sequence"/>
</dbReference>
<dbReference type="RefSeq" id="WP_122626598.1">
    <property type="nucleotide sequence ID" value="NZ_UPPP01000057.1"/>
</dbReference>
<reference evidence="2 3" key="1">
    <citation type="submission" date="2018-06" db="EMBL/GenBank/DDBJ databases">
        <authorList>
            <person name="Strepis N."/>
        </authorList>
    </citation>
    <scope>NUCLEOTIDE SEQUENCE [LARGE SCALE GENOMIC DNA]</scope>
    <source>
        <strain evidence="2">LUCI</strain>
    </source>
</reference>
<accession>A0A498QZJ1</accession>
<name>A0A498QZJ1_9FIRM</name>
<organism evidence="2 3">
    <name type="scientific">Lucifera butyrica</name>
    <dbReference type="NCBI Taxonomy" id="1351585"/>
    <lineage>
        <taxon>Bacteria</taxon>
        <taxon>Bacillati</taxon>
        <taxon>Bacillota</taxon>
        <taxon>Negativicutes</taxon>
        <taxon>Veillonellales</taxon>
        <taxon>Veillonellaceae</taxon>
        <taxon>Lucifera</taxon>
    </lineage>
</organism>
<keyword evidence="1" id="KW-1133">Transmembrane helix</keyword>
<feature type="transmembrane region" description="Helical" evidence="1">
    <location>
        <begin position="39"/>
        <end position="57"/>
    </location>
</feature>
<protein>
    <submittedName>
        <fullName evidence="2">Uncharacterized protein</fullName>
    </submittedName>
</protein>